<keyword evidence="2" id="KW-1277">Toxin-antitoxin system</keyword>
<dbReference type="InterPro" id="IPR052379">
    <property type="entry name" value="Type_VII_TA_RNase"/>
</dbReference>
<dbReference type="EMBL" id="DUHE01000154">
    <property type="protein sequence ID" value="HII84283.1"/>
    <property type="molecule type" value="Genomic_DNA"/>
</dbReference>
<comment type="similarity">
    <text evidence="5">Belongs to the HepT RNase toxin family.</text>
</comment>
<dbReference type="Proteomes" id="UP000586031">
    <property type="component" value="Unassembled WGS sequence"/>
</dbReference>
<evidence type="ECO:0000256" key="2">
    <source>
        <dbReference type="ARBA" id="ARBA00022649"/>
    </source>
</evidence>
<dbReference type="GO" id="GO:0110001">
    <property type="term" value="C:toxin-antitoxin complex"/>
    <property type="evidence" value="ECO:0007669"/>
    <property type="project" value="InterPro"/>
</dbReference>
<dbReference type="Pfam" id="PF01934">
    <property type="entry name" value="HepT-like"/>
    <property type="match status" value="1"/>
</dbReference>
<evidence type="ECO:0000256" key="4">
    <source>
        <dbReference type="ARBA" id="ARBA00022801"/>
    </source>
</evidence>
<dbReference type="GO" id="GO:0004540">
    <property type="term" value="F:RNA nuclease activity"/>
    <property type="evidence" value="ECO:0007669"/>
    <property type="project" value="InterPro"/>
</dbReference>
<gene>
    <name evidence="6" type="ORF">HA271_05490</name>
</gene>
<dbReference type="GO" id="GO:0016787">
    <property type="term" value="F:hydrolase activity"/>
    <property type="evidence" value="ECO:0007669"/>
    <property type="project" value="UniProtKB-KW"/>
</dbReference>
<keyword evidence="1" id="KW-0597">Phosphoprotein</keyword>
<keyword evidence="3" id="KW-0540">Nuclease</keyword>
<dbReference type="InterPro" id="IPR037038">
    <property type="entry name" value="HepT-like_sf"/>
</dbReference>
<name>A0A7J4TL70_9EURY</name>
<dbReference type="Gene3D" id="1.20.120.580">
    <property type="entry name" value="bsu32300-like"/>
    <property type="match status" value="1"/>
</dbReference>
<protein>
    <submittedName>
        <fullName evidence="6">DUF86 domain-containing protein</fullName>
    </submittedName>
</protein>
<dbReference type="NCBIfam" id="NF047751">
    <property type="entry name" value="HepT_toxin"/>
    <property type="match status" value="1"/>
</dbReference>
<evidence type="ECO:0000313" key="6">
    <source>
        <dbReference type="EMBL" id="HII84283.1"/>
    </source>
</evidence>
<organism evidence="6 7">
    <name type="scientific">Methanobacterium subterraneum</name>
    <dbReference type="NCBI Taxonomy" id="59277"/>
    <lineage>
        <taxon>Archaea</taxon>
        <taxon>Methanobacteriati</taxon>
        <taxon>Methanobacteriota</taxon>
        <taxon>Methanomada group</taxon>
        <taxon>Methanobacteria</taxon>
        <taxon>Methanobacteriales</taxon>
        <taxon>Methanobacteriaceae</taxon>
        <taxon>Methanobacterium</taxon>
    </lineage>
</organism>
<accession>A0A7J4TL70</accession>
<proteinExistence type="inferred from homology"/>
<dbReference type="PANTHER" id="PTHR33397">
    <property type="entry name" value="UPF0331 PROTEIN YUTE"/>
    <property type="match status" value="1"/>
</dbReference>
<keyword evidence="4" id="KW-0378">Hydrolase</keyword>
<dbReference type="PANTHER" id="PTHR33397:SF5">
    <property type="entry name" value="RNASE YUTE-RELATED"/>
    <property type="match status" value="1"/>
</dbReference>
<sequence length="140" mass="16403">MRTDIIRNKLKEIEESVDLVRNHLPPDFDDFLKLGLVKDGIYKRIEYSIENVWDICSIINSDLTQGIPYDENNIPEKLIKAGILDREMGDNIKLMKGFRNIVVHRYGTIDDKVAFQTLQVHLEDFHAFIRLIEDFLDNNI</sequence>
<evidence type="ECO:0000313" key="7">
    <source>
        <dbReference type="Proteomes" id="UP000586031"/>
    </source>
</evidence>
<evidence type="ECO:0000256" key="3">
    <source>
        <dbReference type="ARBA" id="ARBA00022722"/>
    </source>
</evidence>
<evidence type="ECO:0000256" key="5">
    <source>
        <dbReference type="ARBA" id="ARBA00024207"/>
    </source>
</evidence>
<reference evidence="7" key="1">
    <citation type="journal article" date="2020" name="bioRxiv">
        <title>A rank-normalized archaeal taxonomy based on genome phylogeny resolves widespread incomplete and uneven classifications.</title>
        <authorList>
            <person name="Rinke C."/>
            <person name="Chuvochina M."/>
            <person name="Mussig A.J."/>
            <person name="Chaumeil P.-A."/>
            <person name="Waite D.W."/>
            <person name="Whitman W.B."/>
            <person name="Parks D.H."/>
            <person name="Hugenholtz P."/>
        </authorList>
    </citation>
    <scope>NUCLEOTIDE SEQUENCE [LARGE SCALE GENOMIC DNA]</scope>
</reference>
<comment type="caution">
    <text evidence="6">The sequence shown here is derived from an EMBL/GenBank/DDBJ whole genome shotgun (WGS) entry which is preliminary data.</text>
</comment>
<dbReference type="AlphaFoldDB" id="A0A7J4TL70"/>
<dbReference type="InterPro" id="IPR008201">
    <property type="entry name" value="HepT-like"/>
</dbReference>
<evidence type="ECO:0000256" key="1">
    <source>
        <dbReference type="ARBA" id="ARBA00022553"/>
    </source>
</evidence>